<proteinExistence type="predicted"/>
<keyword evidence="1" id="KW-0472">Membrane</keyword>
<dbReference type="EMBL" id="MN738998">
    <property type="protein sequence ID" value="QHT34309.1"/>
    <property type="molecule type" value="Genomic_DNA"/>
</dbReference>
<protein>
    <submittedName>
        <fullName evidence="2">Uncharacterized protein</fullName>
    </submittedName>
</protein>
<feature type="transmembrane region" description="Helical" evidence="1">
    <location>
        <begin position="95"/>
        <end position="112"/>
    </location>
</feature>
<reference evidence="2" key="1">
    <citation type="journal article" date="2020" name="Nature">
        <title>Giant virus diversity and host interactions through global metagenomics.</title>
        <authorList>
            <person name="Schulz F."/>
            <person name="Roux S."/>
            <person name="Paez-Espino D."/>
            <person name="Jungbluth S."/>
            <person name="Walsh D.A."/>
            <person name="Denef V.J."/>
            <person name="McMahon K.D."/>
            <person name="Konstantinidis K.T."/>
            <person name="Eloe-Fadrosh E.A."/>
            <person name="Kyrpides N.C."/>
            <person name="Woyke T."/>
        </authorList>
    </citation>
    <scope>NUCLEOTIDE SEQUENCE</scope>
    <source>
        <strain evidence="2">GVMAG-M-3300009163-63</strain>
    </source>
</reference>
<evidence type="ECO:0000256" key="1">
    <source>
        <dbReference type="SAM" id="Phobius"/>
    </source>
</evidence>
<keyword evidence="1" id="KW-0812">Transmembrane</keyword>
<organism evidence="2">
    <name type="scientific">viral metagenome</name>
    <dbReference type="NCBI Taxonomy" id="1070528"/>
    <lineage>
        <taxon>unclassified sequences</taxon>
        <taxon>metagenomes</taxon>
        <taxon>organismal metagenomes</taxon>
    </lineage>
</organism>
<accession>A0A6C0F195</accession>
<name>A0A6C0F195_9ZZZZ</name>
<evidence type="ECO:0000313" key="2">
    <source>
        <dbReference type="EMBL" id="QHT34309.1"/>
    </source>
</evidence>
<keyword evidence="1" id="KW-1133">Transmembrane helix</keyword>
<sequence>MKMKERIALLMDEFANDEPGMFMILHIGSMTNESGAFSPNVEKQIKYTMMRVNKEAMYIIPFMSEFEMLSMTKNADSMNEPDIEIILNMFDKDKSICILFVFFVYYYYYIYII</sequence>
<dbReference type="AlphaFoldDB" id="A0A6C0F195"/>